<reference evidence="2 3" key="2">
    <citation type="submission" date="2019-04" db="EMBL/GenBank/DDBJ databases">
        <title>The genome sequence of big-headed turtle.</title>
        <authorList>
            <person name="Gong S."/>
        </authorList>
    </citation>
    <scope>NUCLEOTIDE SEQUENCE [LARGE SCALE GENOMIC DNA]</scope>
    <source>
        <strain evidence="2">DO16091913</strain>
        <tissue evidence="2">Muscle</tissue>
    </source>
</reference>
<comment type="caution">
    <text evidence="2">The sequence shown here is derived from an EMBL/GenBank/DDBJ whole genome shotgun (WGS) entry which is preliminary data.</text>
</comment>
<reference evidence="2 3" key="1">
    <citation type="submission" date="2019-04" db="EMBL/GenBank/DDBJ databases">
        <title>Draft genome of the big-headed turtle Platysternon megacephalum.</title>
        <authorList>
            <person name="Gong S."/>
        </authorList>
    </citation>
    <scope>NUCLEOTIDE SEQUENCE [LARGE SCALE GENOMIC DNA]</scope>
    <source>
        <strain evidence="2">DO16091913</strain>
        <tissue evidence="2">Muscle</tissue>
    </source>
</reference>
<evidence type="ECO:0000313" key="3">
    <source>
        <dbReference type="Proteomes" id="UP000297703"/>
    </source>
</evidence>
<dbReference type="Proteomes" id="UP000297703">
    <property type="component" value="Unassembled WGS sequence"/>
</dbReference>
<organism evidence="2 3">
    <name type="scientific">Platysternon megacephalum</name>
    <name type="common">big-headed turtle</name>
    <dbReference type="NCBI Taxonomy" id="55544"/>
    <lineage>
        <taxon>Eukaryota</taxon>
        <taxon>Metazoa</taxon>
        <taxon>Chordata</taxon>
        <taxon>Craniata</taxon>
        <taxon>Vertebrata</taxon>
        <taxon>Euteleostomi</taxon>
        <taxon>Archelosauria</taxon>
        <taxon>Testudinata</taxon>
        <taxon>Testudines</taxon>
        <taxon>Cryptodira</taxon>
        <taxon>Durocryptodira</taxon>
        <taxon>Testudinoidea</taxon>
        <taxon>Platysternidae</taxon>
        <taxon>Platysternon</taxon>
    </lineage>
</organism>
<dbReference type="EMBL" id="QXTE01000234">
    <property type="protein sequence ID" value="TFK01253.1"/>
    <property type="molecule type" value="Genomic_DNA"/>
</dbReference>
<proteinExistence type="predicted"/>
<protein>
    <submittedName>
        <fullName evidence="2">Patatin-like phospholipase domain-containing protein 1-like</fullName>
    </submittedName>
</protein>
<keyword evidence="3" id="KW-1185">Reference proteome</keyword>
<accession>A0A4D9E271</accession>
<dbReference type="AlphaFoldDB" id="A0A4D9E271"/>
<feature type="compositionally biased region" description="Pro residues" evidence="1">
    <location>
        <begin position="64"/>
        <end position="77"/>
    </location>
</feature>
<name>A0A4D9E271_9SAUR</name>
<evidence type="ECO:0000313" key="2">
    <source>
        <dbReference type="EMBL" id="TFK01253.1"/>
    </source>
</evidence>
<gene>
    <name evidence="2" type="ORF">DR999_PMT16565</name>
</gene>
<evidence type="ECO:0000256" key="1">
    <source>
        <dbReference type="SAM" id="MobiDB-lite"/>
    </source>
</evidence>
<sequence length="128" mass="13461">MWGWIAAGTRVPLRGAGQLGAPALGQELSARCGLAARTQEGGPRAEPHLKPGGAAAPWQIPSSQCPPSPHCPEPPPQTYSQTPLPSPVPLRHSPAPCWQERSSSLHDAVSPSASPAPARPERQVLNFF</sequence>
<feature type="region of interest" description="Disordered" evidence="1">
    <location>
        <begin position="35"/>
        <end position="128"/>
    </location>
</feature>